<comment type="caution">
    <text evidence="1">The sequence shown here is derived from an EMBL/GenBank/DDBJ whole genome shotgun (WGS) entry which is preliminary data.</text>
</comment>
<keyword evidence="2" id="KW-1185">Reference proteome</keyword>
<dbReference type="Proteomes" id="UP001164539">
    <property type="component" value="Chromosome 2"/>
</dbReference>
<evidence type="ECO:0000313" key="1">
    <source>
        <dbReference type="EMBL" id="KAJ4724132.1"/>
    </source>
</evidence>
<proteinExistence type="predicted"/>
<organism evidence="1 2">
    <name type="scientific">Melia azedarach</name>
    <name type="common">Chinaberry tree</name>
    <dbReference type="NCBI Taxonomy" id="155640"/>
    <lineage>
        <taxon>Eukaryota</taxon>
        <taxon>Viridiplantae</taxon>
        <taxon>Streptophyta</taxon>
        <taxon>Embryophyta</taxon>
        <taxon>Tracheophyta</taxon>
        <taxon>Spermatophyta</taxon>
        <taxon>Magnoliopsida</taxon>
        <taxon>eudicotyledons</taxon>
        <taxon>Gunneridae</taxon>
        <taxon>Pentapetalae</taxon>
        <taxon>rosids</taxon>
        <taxon>malvids</taxon>
        <taxon>Sapindales</taxon>
        <taxon>Meliaceae</taxon>
        <taxon>Melia</taxon>
    </lineage>
</organism>
<gene>
    <name evidence="1" type="ORF">OWV82_003152</name>
</gene>
<reference evidence="1 2" key="1">
    <citation type="journal article" date="2023" name="Science">
        <title>Complex scaffold remodeling in plant triterpene biosynthesis.</title>
        <authorList>
            <person name="De La Pena R."/>
            <person name="Hodgson H."/>
            <person name="Liu J.C."/>
            <person name="Stephenson M.J."/>
            <person name="Martin A.C."/>
            <person name="Owen C."/>
            <person name="Harkess A."/>
            <person name="Leebens-Mack J."/>
            <person name="Jimenez L.E."/>
            <person name="Osbourn A."/>
            <person name="Sattely E.S."/>
        </authorList>
    </citation>
    <scope>NUCLEOTIDE SEQUENCE [LARGE SCALE GENOMIC DNA]</scope>
    <source>
        <strain evidence="2">cv. JPN11</strain>
        <tissue evidence="1">Leaf</tissue>
    </source>
</reference>
<dbReference type="EMBL" id="CM051395">
    <property type="protein sequence ID" value="KAJ4724132.1"/>
    <property type="molecule type" value="Genomic_DNA"/>
</dbReference>
<name>A0ACC1YK48_MELAZ</name>
<sequence>MQINQSKSNEKMKENNETQSEYFEGDHKCFVCNVTFATGNALGGHMSSHAKKRKMEVMRNGGLSIFRSEEEEPPQQGPDENGSNQPPDESVASTDEPPKSNEEIEGNV</sequence>
<accession>A0ACC1YK48</accession>
<evidence type="ECO:0000313" key="2">
    <source>
        <dbReference type="Proteomes" id="UP001164539"/>
    </source>
</evidence>
<protein>
    <submittedName>
        <fullName evidence="1">C2H2-like zinc finger protein</fullName>
    </submittedName>
</protein>